<evidence type="ECO:0000256" key="7">
    <source>
        <dbReference type="ARBA" id="ARBA00022984"/>
    </source>
</evidence>
<evidence type="ECO:0000256" key="1">
    <source>
        <dbReference type="ARBA" id="ARBA00004141"/>
    </source>
</evidence>
<evidence type="ECO:0000313" key="12">
    <source>
        <dbReference type="EMBL" id="SHI48903.1"/>
    </source>
</evidence>
<keyword evidence="4" id="KW-0808">Transferase</keyword>
<feature type="transmembrane region" description="Helical" evidence="11">
    <location>
        <begin position="188"/>
        <end position="206"/>
    </location>
</feature>
<keyword evidence="13" id="KW-1185">Reference proteome</keyword>
<keyword evidence="6" id="KW-0133">Cell shape</keyword>
<keyword evidence="3" id="KW-0328">Glycosyltransferase</keyword>
<dbReference type="InterPro" id="IPR018365">
    <property type="entry name" value="Cell_cycle_FtsW-rel_CS"/>
</dbReference>
<feature type="transmembrane region" description="Helical" evidence="11">
    <location>
        <begin position="346"/>
        <end position="366"/>
    </location>
</feature>
<dbReference type="InterPro" id="IPR001182">
    <property type="entry name" value="FtsW/RodA"/>
</dbReference>
<evidence type="ECO:0000256" key="9">
    <source>
        <dbReference type="ARBA" id="ARBA00023136"/>
    </source>
</evidence>
<dbReference type="STRING" id="1121302.SAMN02745163_00377"/>
<dbReference type="GO" id="GO:0008360">
    <property type="term" value="P:regulation of cell shape"/>
    <property type="evidence" value="ECO:0007669"/>
    <property type="project" value="UniProtKB-KW"/>
</dbReference>
<keyword evidence="2" id="KW-1003">Cell membrane</keyword>
<feature type="transmembrane region" description="Helical" evidence="11">
    <location>
        <begin position="308"/>
        <end position="326"/>
    </location>
</feature>
<dbReference type="OrthoDB" id="9812661at2"/>
<evidence type="ECO:0000256" key="8">
    <source>
        <dbReference type="ARBA" id="ARBA00022989"/>
    </source>
</evidence>
<feature type="transmembrane region" description="Helical" evidence="11">
    <location>
        <begin position="77"/>
        <end position="96"/>
    </location>
</feature>
<dbReference type="PROSITE" id="PS00428">
    <property type="entry name" value="FTSW_RODA_SPOVE"/>
    <property type="match status" value="1"/>
</dbReference>
<reference evidence="12 13" key="1">
    <citation type="submission" date="2016-11" db="EMBL/GenBank/DDBJ databases">
        <authorList>
            <person name="Jaros S."/>
            <person name="Januszkiewicz K."/>
            <person name="Wedrychowicz H."/>
        </authorList>
    </citation>
    <scope>NUCLEOTIDE SEQUENCE [LARGE SCALE GENOMIC DNA]</scope>
    <source>
        <strain evidence="12 13">DSM 21758</strain>
    </source>
</reference>
<dbReference type="GO" id="GO:0051301">
    <property type="term" value="P:cell division"/>
    <property type="evidence" value="ECO:0007669"/>
    <property type="project" value="InterPro"/>
</dbReference>
<dbReference type="AlphaFoldDB" id="A0A1M6BK83"/>
<dbReference type="Pfam" id="PF01098">
    <property type="entry name" value="FTSW_RODA_SPOVE"/>
    <property type="match status" value="1"/>
</dbReference>
<feature type="transmembrane region" description="Helical" evidence="11">
    <location>
        <begin position="20"/>
        <end position="38"/>
    </location>
</feature>
<dbReference type="GO" id="GO:0071555">
    <property type="term" value="P:cell wall organization"/>
    <property type="evidence" value="ECO:0007669"/>
    <property type="project" value="UniProtKB-KW"/>
</dbReference>
<dbReference type="GO" id="GO:0032153">
    <property type="term" value="C:cell division site"/>
    <property type="evidence" value="ECO:0007669"/>
    <property type="project" value="TreeGrafter"/>
</dbReference>
<dbReference type="RefSeq" id="WP_072984712.1">
    <property type="nucleotide sequence ID" value="NZ_FQZB01000003.1"/>
</dbReference>
<comment type="subcellular location">
    <subcellularLocation>
        <location evidence="1">Membrane</location>
        <topology evidence="1">Multi-pass membrane protein</topology>
    </subcellularLocation>
</comment>
<dbReference type="PANTHER" id="PTHR30474:SF1">
    <property type="entry name" value="PEPTIDOGLYCAN GLYCOSYLTRANSFERASE MRDB"/>
    <property type="match status" value="1"/>
</dbReference>
<sequence>MLKKFKIDTKLLKEMDLTLLIVTILIVLFGIINIYAATRMMQGNFAKNQLIFLGVSLVIVYVSLHFDYSLLQNYVDIFYWGNILLLIATRFIGITVNGAQGWIKLPGGFQLQPAEFMKFAMILMLAKKMDQFDLKVNEFKNFIILAGYCILPMGIIVAQPDMGMTMVCFFIALGIFFCAGLDYKVIGGGLVSVFIGILILWQTNLIKPYQKLRILGFLNPEADDLNTNLQLTQSMIGIGSGGFLGTGISLGSEPSRSYVAVFVPEKQTDFIFAVLAEHWGTIGAVVLLILYGILIYRVIINARESKDIFGSIICAGFASYFIFAILQNIGMTIGLMPITGITLPLVSYGGSSLVTTFLAIALVLNISMRKKKIYF</sequence>
<feature type="transmembrane region" description="Helical" evidence="11">
    <location>
        <begin position="164"/>
        <end position="181"/>
    </location>
</feature>
<dbReference type="EMBL" id="FQZB01000003">
    <property type="protein sequence ID" value="SHI48903.1"/>
    <property type="molecule type" value="Genomic_DNA"/>
</dbReference>
<dbReference type="NCBIfam" id="TIGR02210">
    <property type="entry name" value="rodA_shape"/>
    <property type="match status" value="1"/>
</dbReference>
<accession>A0A1M6BK83</accession>
<dbReference type="Proteomes" id="UP000184310">
    <property type="component" value="Unassembled WGS sequence"/>
</dbReference>
<keyword evidence="5 11" id="KW-0812">Transmembrane</keyword>
<evidence type="ECO:0000256" key="2">
    <source>
        <dbReference type="ARBA" id="ARBA00022475"/>
    </source>
</evidence>
<feature type="transmembrane region" description="Helical" evidence="11">
    <location>
        <begin position="139"/>
        <end position="158"/>
    </location>
</feature>
<feature type="transmembrane region" description="Helical" evidence="11">
    <location>
        <begin position="50"/>
        <end position="71"/>
    </location>
</feature>
<keyword evidence="8 11" id="KW-1133">Transmembrane helix</keyword>
<name>A0A1M6BK83_9CLOT</name>
<gene>
    <name evidence="12" type="ORF">SAMN02745163_00377</name>
</gene>
<keyword evidence="10" id="KW-0961">Cell wall biogenesis/degradation</keyword>
<evidence type="ECO:0000256" key="6">
    <source>
        <dbReference type="ARBA" id="ARBA00022960"/>
    </source>
</evidence>
<dbReference type="GO" id="GO:0016757">
    <property type="term" value="F:glycosyltransferase activity"/>
    <property type="evidence" value="ECO:0007669"/>
    <property type="project" value="UniProtKB-KW"/>
</dbReference>
<evidence type="ECO:0000256" key="10">
    <source>
        <dbReference type="ARBA" id="ARBA00023316"/>
    </source>
</evidence>
<evidence type="ECO:0000256" key="5">
    <source>
        <dbReference type="ARBA" id="ARBA00022692"/>
    </source>
</evidence>
<dbReference type="GO" id="GO:0015648">
    <property type="term" value="F:lipid-linked peptidoglycan transporter activity"/>
    <property type="evidence" value="ECO:0007669"/>
    <property type="project" value="TreeGrafter"/>
</dbReference>
<dbReference type="PANTHER" id="PTHR30474">
    <property type="entry name" value="CELL CYCLE PROTEIN"/>
    <property type="match status" value="1"/>
</dbReference>
<keyword evidence="7" id="KW-0573">Peptidoglycan synthesis</keyword>
<keyword evidence="9 11" id="KW-0472">Membrane</keyword>
<evidence type="ECO:0000256" key="4">
    <source>
        <dbReference type="ARBA" id="ARBA00022679"/>
    </source>
</evidence>
<evidence type="ECO:0000313" key="13">
    <source>
        <dbReference type="Proteomes" id="UP000184310"/>
    </source>
</evidence>
<proteinExistence type="predicted"/>
<dbReference type="InterPro" id="IPR011923">
    <property type="entry name" value="RodA/MrdB"/>
</dbReference>
<dbReference type="GO" id="GO:0009252">
    <property type="term" value="P:peptidoglycan biosynthetic process"/>
    <property type="evidence" value="ECO:0007669"/>
    <property type="project" value="UniProtKB-KW"/>
</dbReference>
<protein>
    <submittedName>
        <fullName evidence="12">Rod shape determining protein RodA</fullName>
    </submittedName>
</protein>
<evidence type="ECO:0000256" key="11">
    <source>
        <dbReference type="SAM" id="Phobius"/>
    </source>
</evidence>
<feature type="transmembrane region" description="Helical" evidence="11">
    <location>
        <begin position="270"/>
        <end position="296"/>
    </location>
</feature>
<organism evidence="12 13">
    <name type="scientific">Clostridium cavendishii DSM 21758</name>
    <dbReference type="NCBI Taxonomy" id="1121302"/>
    <lineage>
        <taxon>Bacteria</taxon>
        <taxon>Bacillati</taxon>
        <taxon>Bacillota</taxon>
        <taxon>Clostridia</taxon>
        <taxon>Eubacteriales</taxon>
        <taxon>Clostridiaceae</taxon>
        <taxon>Clostridium</taxon>
    </lineage>
</organism>
<evidence type="ECO:0000256" key="3">
    <source>
        <dbReference type="ARBA" id="ARBA00022676"/>
    </source>
</evidence>
<dbReference type="GO" id="GO:0005886">
    <property type="term" value="C:plasma membrane"/>
    <property type="evidence" value="ECO:0007669"/>
    <property type="project" value="TreeGrafter"/>
</dbReference>